<evidence type="ECO:0000313" key="2">
    <source>
        <dbReference type="EMBL" id="MBE9067224.1"/>
    </source>
</evidence>
<keyword evidence="1" id="KW-0732">Signal</keyword>
<comment type="caution">
    <text evidence="2">The sequence shown here is derived from an EMBL/GenBank/DDBJ whole genome shotgun (WGS) entry which is preliminary data.</text>
</comment>
<name>A0A928X1F3_LEPEC</name>
<evidence type="ECO:0000256" key="1">
    <source>
        <dbReference type="SAM" id="SignalP"/>
    </source>
</evidence>
<dbReference type="AlphaFoldDB" id="A0A928X1F3"/>
<reference evidence="2" key="1">
    <citation type="submission" date="2020-10" db="EMBL/GenBank/DDBJ databases">
        <authorList>
            <person name="Castelo-Branco R."/>
            <person name="Eusebio N."/>
            <person name="Adriana R."/>
            <person name="Vieira A."/>
            <person name="Brugerolle De Fraissinette N."/>
            <person name="Rezende De Castro R."/>
            <person name="Schneider M.P."/>
            <person name="Vasconcelos V."/>
            <person name="Leao P.N."/>
        </authorList>
    </citation>
    <scope>NUCLEOTIDE SEQUENCE</scope>
    <source>
        <strain evidence="2">LEGE 11479</strain>
    </source>
</reference>
<organism evidence="2 3">
    <name type="scientific">Leptolyngbya cf. ectocarpi LEGE 11479</name>
    <dbReference type="NCBI Taxonomy" id="1828722"/>
    <lineage>
        <taxon>Bacteria</taxon>
        <taxon>Bacillati</taxon>
        <taxon>Cyanobacteriota</taxon>
        <taxon>Cyanophyceae</taxon>
        <taxon>Leptolyngbyales</taxon>
        <taxon>Leptolyngbyaceae</taxon>
        <taxon>Leptolyngbya group</taxon>
        <taxon>Leptolyngbya</taxon>
    </lineage>
</organism>
<sequence length="148" mass="16264">MRAKSWSLLPLFFLATASSVLTAQQQPLSAQPVSPPMMTIPIQQEEITVRLVNETTDFVTYEALGDTQPRTLTAGNEIILQNLNTPASLTFFYRDIPKDRQIGDGLLQAVLDVDNDTGILTIVIRPTTSLDADVSNITIEPNGNVFVF</sequence>
<evidence type="ECO:0008006" key="4">
    <source>
        <dbReference type="Google" id="ProtNLM"/>
    </source>
</evidence>
<dbReference type="EMBL" id="JADEXP010000082">
    <property type="protein sequence ID" value="MBE9067224.1"/>
    <property type="molecule type" value="Genomic_DNA"/>
</dbReference>
<dbReference type="Proteomes" id="UP000615026">
    <property type="component" value="Unassembled WGS sequence"/>
</dbReference>
<keyword evidence="3" id="KW-1185">Reference proteome</keyword>
<gene>
    <name evidence="2" type="ORF">IQ260_11205</name>
</gene>
<accession>A0A928X1F3</accession>
<dbReference type="RefSeq" id="WP_193993191.1">
    <property type="nucleotide sequence ID" value="NZ_JADEXP010000082.1"/>
</dbReference>
<feature type="chain" id="PRO_5037941719" description="AMIN domain-containing protein" evidence="1">
    <location>
        <begin position="24"/>
        <end position="148"/>
    </location>
</feature>
<feature type="signal peptide" evidence="1">
    <location>
        <begin position="1"/>
        <end position="23"/>
    </location>
</feature>
<protein>
    <recommendedName>
        <fullName evidence="4">AMIN domain-containing protein</fullName>
    </recommendedName>
</protein>
<evidence type="ECO:0000313" key="3">
    <source>
        <dbReference type="Proteomes" id="UP000615026"/>
    </source>
</evidence>
<proteinExistence type="predicted"/>